<reference evidence="1" key="1">
    <citation type="submission" date="2021-05" db="EMBL/GenBank/DDBJ databases">
        <authorList>
            <person name="Arsene-Ploetze F."/>
        </authorList>
    </citation>
    <scope>NUCLEOTIDE SEQUENCE</scope>
    <source>
        <strain evidence="1">DSM 42138</strain>
    </source>
</reference>
<evidence type="ECO:0000313" key="1">
    <source>
        <dbReference type="EMBL" id="CAG6392159.1"/>
    </source>
</evidence>
<gene>
    <name evidence="1" type="ORF">SCOCK_150131</name>
</gene>
<protein>
    <submittedName>
        <fullName evidence="1">Uncharacterized protein</fullName>
    </submittedName>
</protein>
<dbReference type="AlphaFoldDB" id="A0A9W4GQ11"/>
<evidence type="ECO:0000313" key="2">
    <source>
        <dbReference type="Proteomes" id="UP001152519"/>
    </source>
</evidence>
<dbReference type="EMBL" id="CAJSLV010000043">
    <property type="protein sequence ID" value="CAG6392159.1"/>
    <property type="molecule type" value="Genomic_DNA"/>
</dbReference>
<organism evidence="1 2">
    <name type="scientific">Actinacidiphila cocklensis</name>
    <dbReference type="NCBI Taxonomy" id="887465"/>
    <lineage>
        <taxon>Bacteria</taxon>
        <taxon>Bacillati</taxon>
        <taxon>Actinomycetota</taxon>
        <taxon>Actinomycetes</taxon>
        <taxon>Kitasatosporales</taxon>
        <taxon>Streptomycetaceae</taxon>
        <taxon>Actinacidiphila</taxon>
    </lineage>
</organism>
<comment type="caution">
    <text evidence="1">The sequence shown here is derived from an EMBL/GenBank/DDBJ whole genome shotgun (WGS) entry which is preliminary data.</text>
</comment>
<keyword evidence="2" id="KW-1185">Reference proteome</keyword>
<accession>A0A9W4GQ11</accession>
<name>A0A9W4GQ11_9ACTN</name>
<sequence>MQGVRLGDGGLLQQVQAAADAAGEIDWGIGADSTVVRAHQQRRRRNLVYFESRSRSRKRSESIRHPGVVARFLAAAWSSGRWGRR</sequence>
<proteinExistence type="predicted"/>
<dbReference type="Proteomes" id="UP001152519">
    <property type="component" value="Unassembled WGS sequence"/>
</dbReference>